<dbReference type="GO" id="GO:0005576">
    <property type="term" value="C:extracellular region"/>
    <property type="evidence" value="ECO:0007669"/>
    <property type="project" value="UniProtKB-SubCell"/>
</dbReference>
<keyword evidence="6" id="KW-0458">Lysosome</keyword>
<feature type="region of interest" description="Disordered" evidence="8">
    <location>
        <begin position="27"/>
        <end position="51"/>
    </location>
</feature>
<dbReference type="PROSITE" id="PS51910">
    <property type="entry name" value="GH18_2"/>
    <property type="match status" value="1"/>
</dbReference>
<reference evidence="12" key="1">
    <citation type="submission" date="2025-08" db="UniProtKB">
        <authorList>
            <consortium name="RefSeq"/>
        </authorList>
    </citation>
    <scope>IDENTIFICATION</scope>
    <source>
        <tissue evidence="12">Entire body</tissue>
    </source>
</reference>
<dbReference type="GO" id="GO:0012505">
    <property type="term" value="C:endomembrane system"/>
    <property type="evidence" value="ECO:0007669"/>
    <property type="project" value="TreeGrafter"/>
</dbReference>
<evidence type="ECO:0000256" key="5">
    <source>
        <dbReference type="ARBA" id="ARBA00022729"/>
    </source>
</evidence>
<feature type="signal peptide" evidence="9">
    <location>
        <begin position="1"/>
        <end position="24"/>
    </location>
</feature>
<dbReference type="InParanoid" id="A0A7F5R7C0"/>
<feature type="domain" description="GH18" evidence="10">
    <location>
        <begin position="85"/>
        <end position="397"/>
    </location>
</feature>
<dbReference type="InterPro" id="IPR029070">
    <property type="entry name" value="Chitinase_insertion_sf"/>
</dbReference>
<keyword evidence="4" id="KW-0964">Secreted</keyword>
<accession>A0A7F5R7C0</accession>
<gene>
    <name evidence="12" type="primary">LOC108732577</name>
</gene>
<keyword evidence="11" id="KW-1185">Reference proteome</keyword>
<name>A0A7F5R7C0_AGRPL</name>
<dbReference type="SUPFAM" id="SSF51445">
    <property type="entry name" value="(Trans)glycosidases"/>
    <property type="match status" value="1"/>
</dbReference>
<comment type="similarity">
    <text evidence="3">Belongs to the glycosyl hydrolase 18 family.</text>
</comment>
<organism evidence="11 12">
    <name type="scientific">Agrilus planipennis</name>
    <name type="common">Emerald ash borer</name>
    <name type="synonym">Agrilus marcopoli</name>
    <dbReference type="NCBI Taxonomy" id="224129"/>
    <lineage>
        <taxon>Eukaryota</taxon>
        <taxon>Metazoa</taxon>
        <taxon>Ecdysozoa</taxon>
        <taxon>Arthropoda</taxon>
        <taxon>Hexapoda</taxon>
        <taxon>Insecta</taxon>
        <taxon>Pterygota</taxon>
        <taxon>Neoptera</taxon>
        <taxon>Endopterygota</taxon>
        <taxon>Coleoptera</taxon>
        <taxon>Polyphaga</taxon>
        <taxon>Elateriformia</taxon>
        <taxon>Buprestoidea</taxon>
        <taxon>Buprestidae</taxon>
        <taxon>Agrilinae</taxon>
        <taxon>Agrilus</taxon>
    </lineage>
</organism>
<evidence type="ECO:0000313" key="11">
    <source>
        <dbReference type="Proteomes" id="UP000192223"/>
    </source>
</evidence>
<evidence type="ECO:0000256" key="1">
    <source>
        <dbReference type="ARBA" id="ARBA00004371"/>
    </source>
</evidence>
<dbReference type="GeneID" id="108732577"/>
<evidence type="ECO:0000256" key="6">
    <source>
        <dbReference type="ARBA" id="ARBA00023228"/>
    </source>
</evidence>
<dbReference type="RefSeq" id="XP_025831857.1">
    <property type="nucleotide sequence ID" value="XM_025976072.1"/>
</dbReference>
<dbReference type="FunFam" id="3.20.20.80:FF:000028">
    <property type="entry name" value="Chitinase domain-containing protein 1"/>
    <property type="match status" value="1"/>
</dbReference>
<evidence type="ECO:0000256" key="3">
    <source>
        <dbReference type="ARBA" id="ARBA00009336"/>
    </source>
</evidence>
<dbReference type="OrthoDB" id="10254444at2759"/>
<evidence type="ECO:0000256" key="9">
    <source>
        <dbReference type="SAM" id="SignalP"/>
    </source>
</evidence>
<evidence type="ECO:0000313" key="12">
    <source>
        <dbReference type="RefSeq" id="XP_025831857.1"/>
    </source>
</evidence>
<comment type="subcellular location">
    <subcellularLocation>
        <location evidence="1">Lysosome</location>
    </subcellularLocation>
    <subcellularLocation>
        <location evidence="2">Secreted</location>
    </subcellularLocation>
</comment>
<dbReference type="InterPro" id="IPR001223">
    <property type="entry name" value="Glyco_hydro18_cat"/>
</dbReference>
<dbReference type="GO" id="GO:0005975">
    <property type="term" value="P:carbohydrate metabolic process"/>
    <property type="evidence" value="ECO:0007669"/>
    <property type="project" value="InterPro"/>
</dbReference>
<feature type="chain" id="PRO_5028945988" description="Chitinase domain-containing protein 1" evidence="9">
    <location>
        <begin position="25"/>
        <end position="397"/>
    </location>
</feature>
<dbReference type="SMART" id="SM00636">
    <property type="entry name" value="Glyco_18"/>
    <property type="match status" value="1"/>
</dbReference>
<dbReference type="GO" id="GO:0005764">
    <property type="term" value="C:lysosome"/>
    <property type="evidence" value="ECO:0007669"/>
    <property type="project" value="UniProtKB-SubCell"/>
</dbReference>
<dbReference type="KEGG" id="apln:108732577"/>
<dbReference type="PANTHER" id="PTHR46066:SF2">
    <property type="entry name" value="CHITINASE DOMAIN-CONTAINING PROTEIN 1"/>
    <property type="match status" value="1"/>
</dbReference>
<proteinExistence type="inferred from homology"/>
<evidence type="ECO:0000256" key="2">
    <source>
        <dbReference type="ARBA" id="ARBA00004613"/>
    </source>
</evidence>
<dbReference type="FunCoup" id="A0A7F5R7C0">
    <property type="interactions" value="798"/>
</dbReference>
<dbReference type="GO" id="GO:0008061">
    <property type="term" value="F:chitin binding"/>
    <property type="evidence" value="ECO:0007669"/>
    <property type="project" value="InterPro"/>
</dbReference>
<keyword evidence="5 9" id="KW-0732">Signal</keyword>
<protein>
    <recommendedName>
        <fullName evidence="7">Chitinase domain-containing protein 1</fullName>
    </recommendedName>
</protein>
<dbReference type="FunFam" id="3.10.50.10:FF:000002">
    <property type="entry name" value="Chitinase domain-containing protein 1"/>
    <property type="match status" value="1"/>
</dbReference>
<evidence type="ECO:0000256" key="4">
    <source>
        <dbReference type="ARBA" id="ARBA00022525"/>
    </source>
</evidence>
<sequence length="397" mass="45264">MFLNNLIKCTFCLLALINAISVNGTLSPKSPKSKKGKHSVDKVHSGPQNQNVKDKNLITQTVKIADILSNYQAFFKEVDAYSFDGLVLGYVTPWNNHGYDVAKIFGNKFTHISPVWLQVRCIKPAQYEITGTHDVDKQWILDVKNAGKERGVKVVPRILFDKWSLKDFQQLLGNYNEMYALTAAIVESCKKYNFDGVVLEVWSQITNRFDDSLLVDLIKHIGKKFSSEQLDLFLVVPPKRGMQEEMFTGKNFDDLYDYVTGFSLMTYDFSNPQRPGPNAPLPWVKDCIQFLSSSQEKRKKILTGLNFYGNAYTPNGGSPIVAHDYVELLKNSRTKELKFDPESVEHFFEAKTDSGRSIVFYPTLHSINERINLARKYGTGISIWELGQGLDYFYDLL</sequence>
<dbReference type="InterPro" id="IPR017853">
    <property type="entry name" value="GH"/>
</dbReference>
<dbReference type="AlphaFoldDB" id="A0A7F5R7C0"/>
<evidence type="ECO:0000259" key="10">
    <source>
        <dbReference type="PROSITE" id="PS51910"/>
    </source>
</evidence>
<dbReference type="CDD" id="cd02876">
    <property type="entry name" value="GH18_SI-CLP"/>
    <property type="match status" value="1"/>
</dbReference>
<dbReference type="Gene3D" id="3.20.20.80">
    <property type="entry name" value="Glycosidases"/>
    <property type="match status" value="1"/>
</dbReference>
<dbReference type="Gene3D" id="3.10.50.10">
    <property type="match status" value="1"/>
</dbReference>
<dbReference type="Pfam" id="PF00704">
    <property type="entry name" value="Glyco_hydro_18"/>
    <property type="match status" value="1"/>
</dbReference>
<dbReference type="PANTHER" id="PTHR46066">
    <property type="entry name" value="CHITINASE DOMAIN-CONTAINING PROTEIN 1 FAMILY MEMBER"/>
    <property type="match status" value="1"/>
</dbReference>
<evidence type="ECO:0000256" key="8">
    <source>
        <dbReference type="SAM" id="MobiDB-lite"/>
    </source>
</evidence>
<evidence type="ECO:0000256" key="7">
    <source>
        <dbReference type="ARBA" id="ARBA00040976"/>
    </source>
</evidence>
<dbReference type="GO" id="GO:0070492">
    <property type="term" value="F:oligosaccharide binding"/>
    <property type="evidence" value="ECO:0007669"/>
    <property type="project" value="TreeGrafter"/>
</dbReference>
<dbReference type="InterPro" id="IPR011583">
    <property type="entry name" value="Chitinase_II/V-like_cat"/>
</dbReference>
<dbReference type="Proteomes" id="UP000192223">
    <property type="component" value="Unplaced"/>
</dbReference>